<dbReference type="RefSeq" id="WP_186936172.1">
    <property type="nucleotide sequence ID" value="NZ_JACOPS010000005.1"/>
</dbReference>
<comment type="caution">
    <text evidence="1">The sequence shown here is derived from an EMBL/GenBank/DDBJ whole genome shotgun (WGS) entry which is preliminary data.</text>
</comment>
<dbReference type="EMBL" id="JACOPS010000005">
    <property type="protein sequence ID" value="MBC5728993.1"/>
    <property type="molecule type" value="Genomic_DNA"/>
</dbReference>
<accession>A0ABR7HN80</accession>
<protein>
    <recommendedName>
        <fullName evidence="3">Phage protein</fullName>
    </recommendedName>
</protein>
<reference evidence="1 2" key="1">
    <citation type="submission" date="2020-08" db="EMBL/GenBank/DDBJ databases">
        <title>Genome public.</title>
        <authorList>
            <person name="Liu C."/>
            <person name="Sun Q."/>
        </authorList>
    </citation>
    <scope>NUCLEOTIDE SEQUENCE [LARGE SCALE GENOMIC DNA]</scope>
    <source>
        <strain evidence="1 2">NSJ-71</strain>
    </source>
</reference>
<dbReference type="Proteomes" id="UP000636755">
    <property type="component" value="Unassembled WGS sequence"/>
</dbReference>
<keyword evidence="2" id="KW-1185">Reference proteome</keyword>
<gene>
    <name evidence="1" type="ORF">H8R91_10775</name>
</gene>
<evidence type="ECO:0008006" key="3">
    <source>
        <dbReference type="Google" id="ProtNLM"/>
    </source>
</evidence>
<evidence type="ECO:0000313" key="2">
    <source>
        <dbReference type="Proteomes" id="UP000636755"/>
    </source>
</evidence>
<proteinExistence type="predicted"/>
<sequence>MSRFKLLFDGEYEDEVFDTEEEAEEYALYLCSCTRQGAEILHMSNPGDYDYDEDNFEDPDYEIVEIDDD</sequence>
<name>A0ABR7HN80_9FIRM</name>
<evidence type="ECO:0000313" key="1">
    <source>
        <dbReference type="EMBL" id="MBC5728993.1"/>
    </source>
</evidence>
<organism evidence="1 2">
    <name type="scientific">Ruminococcus intestinalis</name>
    <dbReference type="NCBI Taxonomy" id="2763066"/>
    <lineage>
        <taxon>Bacteria</taxon>
        <taxon>Bacillati</taxon>
        <taxon>Bacillota</taxon>
        <taxon>Clostridia</taxon>
        <taxon>Eubacteriales</taxon>
        <taxon>Oscillospiraceae</taxon>
        <taxon>Ruminococcus</taxon>
    </lineage>
</organism>